<feature type="non-terminal residue" evidence="1">
    <location>
        <position position="63"/>
    </location>
</feature>
<gene>
    <name evidence="1" type="ORF">BN2614_LOCUS1</name>
</gene>
<dbReference type="EMBL" id="CYRY02020449">
    <property type="protein sequence ID" value="VCW97067.1"/>
    <property type="molecule type" value="Genomic_DNA"/>
</dbReference>
<proteinExistence type="predicted"/>
<reference evidence="1 2" key="1">
    <citation type="submission" date="2018-10" db="EMBL/GenBank/DDBJ databases">
        <authorList>
            <person name="Ekblom R."/>
            <person name="Jareborg N."/>
        </authorList>
    </citation>
    <scope>NUCLEOTIDE SEQUENCE [LARGE SCALE GENOMIC DNA]</scope>
    <source>
        <tissue evidence="1">Muscle</tissue>
    </source>
</reference>
<sequence length="63" mass="7133">PGLETEFWKDSVTDSHSAVPVCPARVRPFSTVHGFERFPHRVTSLESSCRPVMEVSWSSGRSW</sequence>
<dbReference type="AlphaFoldDB" id="A0A9X9LVF8"/>
<keyword evidence="2" id="KW-1185">Reference proteome</keyword>
<organism evidence="1 2">
    <name type="scientific">Gulo gulo</name>
    <name type="common">Wolverine</name>
    <name type="synonym">Gluton</name>
    <dbReference type="NCBI Taxonomy" id="48420"/>
    <lineage>
        <taxon>Eukaryota</taxon>
        <taxon>Metazoa</taxon>
        <taxon>Chordata</taxon>
        <taxon>Craniata</taxon>
        <taxon>Vertebrata</taxon>
        <taxon>Euteleostomi</taxon>
        <taxon>Mammalia</taxon>
        <taxon>Eutheria</taxon>
        <taxon>Laurasiatheria</taxon>
        <taxon>Carnivora</taxon>
        <taxon>Caniformia</taxon>
        <taxon>Musteloidea</taxon>
        <taxon>Mustelidae</taxon>
        <taxon>Guloninae</taxon>
        <taxon>Gulo</taxon>
    </lineage>
</organism>
<dbReference type="Proteomes" id="UP000269945">
    <property type="component" value="Unassembled WGS sequence"/>
</dbReference>
<evidence type="ECO:0000313" key="2">
    <source>
        <dbReference type="Proteomes" id="UP000269945"/>
    </source>
</evidence>
<evidence type="ECO:0000313" key="1">
    <source>
        <dbReference type="EMBL" id="VCW97067.1"/>
    </source>
</evidence>
<protein>
    <submittedName>
        <fullName evidence="1">Uncharacterized protein</fullName>
    </submittedName>
</protein>
<name>A0A9X9LVF8_GULGU</name>
<accession>A0A9X9LVF8</accession>
<comment type="caution">
    <text evidence="1">The sequence shown here is derived from an EMBL/GenBank/DDBJ whole genome shotgun (WGS) entry which is preliminary data.</text>
</comment>